<accession>A0A1D2QQP0</accession>
<dbReference type="InterPro" id="IPR053930">
    <property type="entry name" value="RapZ-like_N"/>
</dbReference>
<keyword evidence="3 4" id="KW-0342">GTP-binding</keyword>
<proteinExistence type="inferred from homology"/>
<protein>
    <submittedName>
        <fullName evidence="7">RNase adaptor protein RapZ</fullName>
    </submittedName>
</protein>
<dbReference type="SUPFAM" id="SSF52540">
    <property type="entry name" value="P-loop containing nucleoside triphosphate hydrolases"/>
    <property type="match status" value="1"/>
</dbReference>
<gene>
    <name evidence="7" type="ORF">AB835_06550</name>
</gene>
<dbReference type="Proteomes" id="UP000242502">
    <property type="component" value="Unassembled WGS sequence"/>
</dbReference>
<dbReference type="NCBIfam" id="NF003828">
    <property type="entry name" value="PRK05416.1"/>
    <property type="match status" value="1"/>
</dbReference>
<feature type="domain" description="RapZ-like N-terminal" evidence="5">
    <location>
        <begin position="1"/>
        <end position="155"/>
    </location>
</feature>
<organism evidence="7 8">
    <name type="scientific">Candidatus Endobugula sertula</name>
    <name type="common">Bugula neritina bacterial symbiont</name>
    <dbReference type="NCBI Taxonomy" id="62101"/>
    <lineage>
        <taxon>Bacteria</taxon>
        <taxon>Pseudomonadati</taxon>
        <taxon>Pseudomonadota</taxon>
        <taxon>Gammaproteobacteria</taxon>
        <taxon>Cellvibrionales</taxon>
        <taxon>Cellvibrionaceae</taxon>
        <taxon>Candidatus Endobugula</taxon>
    </lineage>
</organism>
<evidence type="ECO:0000313" key="8">
    <source>
        <dbReference type="Proteomes" id="UP000242502"/>
    </source>
</evidence>
<dbReference type="PIRSF" id="PIRSF005052">
    <property type="entry name" value="P-loopkin"/>
    <property type="match status" value="1"/>
</dbReference>
<dbReference type="AlphaFoldDB" id="A0A1D2QQP0"/>
<dbReference type="PANTHER" id="PTHR30448">
    <property type="entry name" value="RNASE ADAPTER PROTEIN RAPZ"/>
    <property type="match status" value="1"/>
</dbReference>
<dbReference type="GO" id="GO:0005524">
    <property type="term" value="F:ATP binding"/>
    <property type="evidence" value="ECO:0007669"/>
    <property type="project" value="UniProtKB-UniRule"/>
</dbReference>
<dbReference type="EMBL" id="MDLC01000018">
    <property type="protein sequence ID" value="ODS23909.1"/>
    <property type="molecule type" value="Genomic_DNA"/>
</dbReference>
<keyword evidence="1 4" id="KW-0547">Nucleotide-binding</keyword>
<evidence type="ECO:0000256" key="3">
    <source>
        <dbReference type="ARBA" id="ARBA00023134"/>
    </source>
</evidence>
<keyword evidence="2 4" id="KW-0067">ATP-binding</keyword>
<comment type="caution">
    <text evidence="7">The sequence shown here is derived from an EMBL/GenBank/DDBJ whole genome shotgun (WGS) entry which is preliminary data.</text>
</comment>
<evidence type="ECO:0000256" key="2">
    <source>
        <dbReference type="ARBA" id="ARBA00022840"/>
    </source>
</evidence>
<reference evidence="7 8" key="1">
    <citation type="journal article" date="2016" name="Appl. Environ. Microbiol.">
        <title>Lack of Overt Genome Reduction in the Bryostatin-Producing Bryozoan Symbiont "Candidatus Endobugula sertula".</title>
        <authorList>
            <person name="Miller I.J."/>
            <person name="Vanee N."/>
            <person name="Fong S.S."/>
            <person name="Lim-Fong G.E."/>
            <person name="Kwan J.C."/>
        </authorList>
    </citation>
    <scope>NUCLEOTIDE SEQUENCE [LARGE SCALE GENOMIC DNA]</scope>
    <source>
        <strain evidence="7">AB1-4</strain>
    </source>
</reference>
<evidence type="ECO:0000259" key="5">
    <source>
        <dbReference type="Pfam" id="PF03668"/>
    </source>
</evidence>
<dbReference type="InterPro" id="IPR005337">
    <property type="entry name" value="RapZ-like"/>
</dbReference>
<dbReference type="Pfam" id="PF03668">
    <property type="entry name" value="RapZ-like_N"/>
    <property type="match status" value="1"/>
</dbReference>
<dbReference type="HAMAP" id="MF_00636">
    <property type="entry name" value="RapZ_like"/>
    <property type="match status" value="1"/>
</dbReference>
<name>A0A1D2QQP0_9GAMM</name>
<evidence type="ECO:0000259" key="6">
    <source>
        <dbReference type="Pfam" id="PF22740"/>
    </source>
</evidence>
<dbReference type="Gene3D" id="3.40.50.300">
    <property type="entry name" value="P-loop containing nucleotide triphosphate hydrolases"/>
    <property type="match status" value="1"/>
</dbReference>
<sequence length="285" mass="32883">MQLVIISGRSGSGKSTVLHVLEDAGFTCIDNLPASLLPNLAKHSQKAANKRYAISIDARNTYEDLKQLPFIILDKPINDIQHQVIFLDASNDILLQRFSETRRKHPLTDQTTDLRQAINQEKELLKPILDVANIVLDTSDMKYHDLRDVIKRRFMAIKAGNTAVMFQSFGFKYGIPKDADLVFDARCLPNPHWKTHLRQLTGQDDAVKQFLNTQTQVEEMFQDITQFLSKWLPRYEENNRSYITIAIGCTGGQHRSVYLCERLASYFEKNSCHIQRRHRELKNHD</sequence>
<dbReference type="InterPro" id="IPR053931">
    <property type="entry name" value="RapZ_C"/>
</dbReference>
<feature type="domain" description="RapZ C-terminal" evidence="6">
    <location>
        <begin position="163"/>
        <end position="282"/>
    </location>
</feature>
<evidence type="ECO:0000256" key="1">
    <source>
        <dbReference type="ARBA" id="ARBA00022741"/>
    </source>
</evidence>
<feature type="binding site" evidence="4">
    <location>
        <begin position="57"/>
        <end position="60"/>
    </location>
    <ligand>
        <name>GTP</name>
        <dbReference type="ChEBI" id="CHEBI:37565"/>
    </ligand>
</feature>
<feature type="binding site" evidence="4">
    <location>
        <begin position="8"/>
        <end position="15"/>
    </location>
    <ligand>
        <name>ATP</name>
        <dbReference type="ChEBI" id="CHEBI:30616"/>
    </ligand>
</feature>
<evidence type="ECO:0000313" key="7">
    <source>
        <dbReference type="EMBL" id="ODS23909.1"/>
    </source>
</evidence>
<dbReference type="STRING" id="62101.AB835_06550"/>
<evidence type="ECO:0000256" key="4">
    <source>
        <dbReference type="HAMAP-Rule" id="MF_00636"/>
    </source>
</evidence>
<dbReference type="PANTHER" id="PTHR30448:SF0">
    <property type="entry name" value="RNASE ADAPTER PROTEIN RAPZ"/>
    <property type="match status" value="1"/>
</dbReference>
<dbReference type="GO" id="GO:0005525">
    <property type="term" value="F:GTP binding"/>
    <property type="evidence" value="ECO:0007669"/>
    <property type="project" value="UniProtKB-UniRule"/>
</dbReference>
<dbReference type="InterPro" id="IPR027417">
    <property type="entry name" value="P-loop_NTPase"/>
</dbReference>
<dbReference type="Pfam" id="PF22740">
    <property type="entry name" value="PapZ_C"/>
    <property type="match status" value="1"/>
</dbReference>